<dbReference type="Proteomes" id="UP000266673">
    <property type="component" value="Unassembled WGS sequence"/>
</dbReference>
<name>A0A397UAG8_9GLOM</name>
<evidence type="ECO:0000313" key="1">
    <source>
        <dbReference type="EMBL" id="RIB06691.1"/>
    </source>
</evidence>
<reference evidence="1 2" key="1">
    <citation type="submission" date="2018-06" db="EMBL/GenBank/DDBJ databases">
        <title>Comparative genomics reveals the genomic features of Rhizophagus irregularis, R. cerebriforme, R. diaphanum and Gigaspora rosea, and their symbiotic lifestyle signature.</title>
        <authorList>
            <person name="Morin E."/>
            <person name="San Clemente H."/>
            <person name="Chen E.C.H."/>
            <person name="De La Providencia I."/>
            <person name="Hainaut M."/>
            <person name="Kuo A."/>
            <person name="Kohler A."/>
            <person name="Murat C."/>
            <person name="Tang N."/>
            <person name="Roy S."/>
            <person name="Loubradou J."/>
            <person name="Henrissat B."/>
            <person name="Grigoriev I.V."/>
            <person name="Corradi N."/>
            <person name="Roux C."/>
            <person name="Martin F.M."/>
        </authorList>
    </citation>
    <scope>NUCLEOTIDE SEQUENCE [LARGE SCALE GENOMIC DNA]</scope>
    <source>
        <strain evidence="1 2">DAOM 194757</strain>
    </source>
</reference>
<dbReference type="AlphaFoldDB" id="A0A397UAG8"/>
<proteinExistence type="predicted"/>
<sequence length="206" mass="23693">MHLSALRIQKSARFRSLTDNVFAKALAIGTLQQYSYLQLDQQICNAHYMEIVENSWNNYKQNYQNNIRSNNIIENNNSINLLTQLLLANKIKKTTTIIYNKQQKESATLILEPNNFKKMLEESDSDLTGFFDEICKIIIPSNWALNLQKDAKKGCTCGASCETINTLSNARISVTNKTVYNNKKKIAKQHTLKVEEYFIKNVSKIF</sequence>
<evidence type="ECO:0000313" key="2">
    <source>
        <dbReference type="Proteomes" id="UP000266673"/>
    </source>
</evidence>
<gene>
    <name evidence="1" type="ORF">C2G38_2216451</name>
</gene>
<organism evidence="1 2">
    <name type="scientific">Gigaspora rosea</name>
    <dbReference type="NCBI Taxonomy" id="44941"/>
    <lineage>
        <taxon>Eukaryota</taxon>
        <taxon>Fungi</taxon>
        <taxon>Fungi incertae sedis</taxon>
        <taxon>Mucoromycota</taxon>
        <taxon>Glomeromycotina</taxon>
        <taxon>Glomeromycetes</taxon>
        <taxon>Diversisporales</taxon>
        <taxon>Gigasporaceae</taxon>
        <taxon>Gigaspora</taxon>
    </lineage>
</organism>
<accession>A0A397UAG8</accession>
<comment type="caution">
    <text evidence="1">The sequence shown here is derived from an EMBL/GenBank/DDBJ whole genome shotgun (WGS) entry which is preliminary data.</text>
</comment>
<dbReference type="EMBL" id="QKWP01001776">
    <property type="protein sequence ID" value="RIB06691.1"/>
    <property type="molecule type" value="Genomic_DNA"/>
</dbReference>
<keyword evidence="2" id="KW-1185">Reference proteome</keyword>
<protein>
    <submittedName>
        <fullName evidence="1">Uncharacterized protein</fullName>
    </submittedName>
</protein>